<name>A0A108TA27_BACSE</name>
<dbReference type="Proteomes" id="UP000056419">
    <property type="component" value="Unassembled WGS sequence"/>
</dbReference>
<evidence type="ECO:0000259" key="2">
    <source>
        <dbReference type="Pfam" id="PF00144"/>
    </source>
</evidence>
<dbReference type="SUPFAM" id="SSF52266">
    <property type="entry name" value="SGNH hydrolase"/>
    <property type="match status" value="1"/>
</dbReference>
<dbReference type="Gene3D" id="3.40.710.10">
    <property type="entry name" value="DD-peptidase/beta-lactamase superfamily"/>
    <property type="match status" value="1"/>
</dbReference>
<keyword evidence="1 4" id="KW-0378">Hydrolase</keyword>
<evidence type="ECO:0000256" key="1">
    <source>
        <dbReference type="ARBA" id="ARBA00022801"/>
    </source>
</evidence>
<reference evidence="4 5" key="1">
    <citation type="journal article" date="2016" name="BMC Genomics">
        <title>Type VI secretion systems of human gut Bacteroidales segregate into three genetic architectures, two of which are contained on mobile genetic elements.</title>
        <authorList>
            <person name="Coyne M.J."/>
            <person name="Roelofs K.G."/>
            <person name="Comstock L.E."/>
        </authorList>
    </citation>
    <scope>NUCLEOTIDE SEQUENCE [LARGE SCALE GENOMIC DNA]</scope>
    <source>
        <strain evidence="4 5">CL09T03C01</strain>
    </source>
</reference>
<dbReference type="Pfam" id="PF13472">
    <property type="entry name" value="Lipase_GDSL_2"/>
    <property type="match status" value="1"/>
</dbReference>
<accession>A0A108TA27</accession>
<evidence type="ECO:0000313" key="5">
    <source>
        <dbReference type="Proteomes" id="UP000056419"/>
    </source>
</evidence>
<proteinExistence type="predicted"/>
<dbReference type="InterPro" id="IPR050789">
    <property type="entry name" value="Diverse_Enzym_Activities"/>
</dbReference>
<organism evidence="4 5">
    <name type="scientific">Bacteroides stercoris</name>
    <dbReference type="NCBI Taxonomy" id="46506"/>
    <lineage>
        <taxon>Bacteria</taxon>
        <taxon>Pseudomonadati</taxon>
        <taxon>Bacteroidota</taxon>
        <taxon>Bacteroidia</taxon>
        <taxon>Bacteroidales</taxon>
        <taxon>Bacteroidaceae</taxon>
        <taxon>Bacteroides</taxon>
    </lineage>
</organism>
<feature type="domain" description="Beta-lactamase-related" evidence="2">
    <location>
        <begin position="94"/>
        <end position="444"/>
    </location>
</feature>
<dbReference type="PANTHER" id="PTHR43283">
    <property type="entry name" value="BETA-LACTAMASE-RELATED"/>
    <property type="match status" value="1"/>
</dbReference>
<protein>
    <submittedName>
        <fullName evidence="4">Beta-lactamase</fullName>
        <ecNumber evidence="4">3.5.2.6</ecNumber>
    </submittedName>
</protein>
<dbReference type="InterPro" id="IPR001466">
    <property type="entry name" value="Beta-lactam-related"/>
</dbReference>
<dbReference type="EMBL" id="LRGC01000004">
    <property type="protein sequence ID" value="KWR56138.1"/>
    <property type="molecule type" value="Genomic_DNA"/>
</dbReference>
<evidence type="ECO:0000313" key="4">
    <source>
        <dbReference type="EMBL" id="KWR56138.1"/>
    </source>
</evidence>
<dbReference type="STRING" id="46506.AA415_01209"/>
<keyword evidence="5" id="KW-1185">Reference proteome</keyword>
<dbReference type="SUPFAM" id="SSF56601">
    <property type="entry name" value="beta-lactamase/transpeptidase-like"/>
    <property type="match status" value="1"/>
</dbReference>
<dbReference type="Gene3D" id="3.40.50.1110">
    <property type="entry name" value="SGNH hydrolase"/>
    <property type="match status" value="1"/>
</dbReference>
<sequence>MTTGRFTTENTEISPGFQTEEQKNRLCLTACGIFRTVYVPGSSVRKSTYSKQNMKTLTSILVLLFGLQAATAQPLQRVAPEQAGLDSRKLMYADEAIETAIAGKEIPGAVLAVVRNGKMAYLKAYGNKRIYPDTEPMTVNTVFDMASCSKSISTAVCTMILAERGKIRLLDPVSRYIPGFKDWESEDGKDKKVIRIADLLTHSSGLPPYAPVAELEQKYGSPNPAGLMEYIAGCKRDFKPQTGFQYSCLNFITLQHIIEAVSGQSLRDFARENVFDVLGMKHTDYLPCLRDKNGKWINTVPLPENIAPTEKQPDGQVLCGQVHDPLARILNGGISGNAGVFSCAEDIAILCAALQNGGEWNGHRILSPQGVKTMRTVPRATADLGRSPGWDVCSPYASNAGDFFGPNTYGHTGYTGTSVVIDPDNDTSVILLTNAVHPEDGHSVVRLRSLVANAVAASLYPAPRTYTDHYYKRFLQFMDEPAIGSKDIVMLGNSLTENGGDWAARLGNKHVRNRGIIGDEVMGVYDRLHQILPGQPAKLFLLIGVNDVSHDLTADSIAGMIRMTVERIRKESPDTRLYLQSLLPINESFGRYKRLAGKTNLIPEINKQLEALAKEKGLTYINLFPLFTEKGSNVLRADLTTDGLHLKEEGYKIWAKALRKKI</sequence>
<dbReference type="EC" id="3.5.2.6" evidence="4"/>
<evidence type="ECO:0000259" key="3">
    <source>
        <dbReference type="Pfam" id="PF13472"/>
    </source>
</evidence>
<gene>
    <name evidence="4" type="primary">ampC</name>
    <name evidence="4" type="ORF">AA415_01209</name>
</gene>
<dbReference type="InterPro" id="IPR012338">
    <property type="entry name" value="Beta-lactam/transpept-like"/>
</dbReference>
<dbReference type="Pfam" id="PF00144">
    <property type="entry name" value="Beta-lactamase"/>
    <property type="match status" value="1"/>
</dbReference>
<dbReference type="GO" id="GO:0016788">
    <property type="term" value="F:hydrolase activity, acting on ester bonds"/>
    <property type="evidence" value="ECO:0007669"/>
    <property type="project" value="UniProtKB-ARBA"/>
</dbReference>
<dbReference type="PANTHER" id="PTHR43283:SF11">
    <property type="entry name" value="BETA-LACTAMASE-RELATED DOMAIN-CONTAINING PROTEIN"/>
    <property type="match status" value="1"/>
</dbReference>
<dbReference type="PATRIC" id="fig|46506.5.peg.1291"/>
<dbReference type="InterPro" id="IPR013830">
    <property type="entry name" value="SGNH_hydro"/>
</dbReference>
<dbReference type="InterPro" id="IPR036514">
    <property type="entry name" value="SGNH_hydro_sf"/>
</dbReference>
<dbReference type="AlphaFoldDB" id="A0A108TA27"/>
<feature type="domain" description="SGNH hydrolase-type esterase" evidence="3">
    <location>
        <begin position="491"/>
        <end position="653"/>
    </location>
</feature>
<comment type="caution">
    <text evidence="4">The sequence shown here is derived from an EMBL/GenBank/DDBJ whole genome shotgun (WGS) entry which is preliminary data.</text>
</comment>
<dbReference type="GO" id="GO:0008800">
    <property type="term" value="F:beta-lactamase activity"/>
    <property type="evidence" value="ECO:0007669"/>
    <property type="project" value="UniProtKB-EC"/>
</dbReference>